<name>A0A9W6YGI1_9STRA</name>
<protein>
    <submittedName>
        <fullName evidence="2">Unnamed protein product</fullName>
    </submittedName>
</protein>
<feature type="region of interest" description="Disordered" evidence="1">
    <location>
        <begin position="72"/>
        <end position="107"/>
    </location>
</feature>
<organism evidence="2 3">
    <name type="scientific">Phytophthora fragariaefolia</name>
    <dbReference type="NCBI Taxonomy" id="1490495"/>
    <lineage>
        <taxon>Eukaryota</taxon>
        <taxon>Sar</taxon>
        <taxon>Stramenopiles</taxon>
        <taxon>Oomycota</taxon>
        <taxon>Peronosporomycetes</taxon>
        <taxon>Peronosporales</taxon>
        <taxon>Peronosporaceae</taxon>
        <taxon>Phytophthora</taxon>
    </lineage>
</organism>
<comment type="caution">
    <text evidence="2">The sequence shown here is derived from an EMBL/GenBank/DDBJ whole genome shotgun (WGS) entry which is preliminary data.</text>
</comment>
<reference evidence="2" key="1">
    <citation type="submission" date="2023-04" db="EMBL/GenBank/DDBJ databases">
        <title>Phytophthora fragariaefolia NBRC 109709.</title>
        <authorList>
            <person name="Ichikawa N."/>
            <person name="Sato H."/>
            <person name="Tonouchi N."/>
        </authorList>
    </citation>
    <scope>NUCLEOTIDE SEQUENCE</scope>
    <source>
        <strain evidence="2">NBRC 109709</strain>
    </source>
</reference>
<sequence>MPEVLSWSLSLTRSAKTPNSDKNESPFSREIQLIDQPHIVISQLLEANREQAAKLAELEKLRLGETAADTHSLTNAGITEQSEEVNLAKDSSTTGNENGKRKARPSSKPAAALFFEWYTKTPRLWEKCDGRQYKSQSKQIVAFMKLFLPDGFKLNPASRNYADDVLRIGRLAEENMLEFMGIRGINPPTPKRCI</sequence>
<dbReference type="OrthoDB" id="119265at2759"/>
<dbReference type="Proteomes" id="UP001165121">
    <property type="component" value="Unassembled WGS sequence"/>
</dbReference>
<evidence type="ECO:0000256" key="1">
    <source>
        <dbReference type="SAM" id="MobiDB-lite"/>
    </source>
</evidence>
<proteinExistence type="predicted"/>
<dbReference type="EMBL" id="BSXT01007631">
    <property type="protein sequence ID" value="GMF64056.1"/>
    <property type="molecule type" value="Genomic_DNA"/>
</dbReference>
<evidence type="ECO:0000313" key="2">
    <source>
        <dbReference type="EMBL" id="GMF64056.1"/>
    </source>
</evidence>
<dbReference type="AlphaFoldDB" id="A0A9W6YGI1"/>
<accession>A0A9W6YGI1</accession>
<evidence type="ECO:0000313" key="3">
    <source>
        <dbReference type="Proteomes" id="UP001165121"/>
    </source>
</evidence>
<keyword evidence="3" id="KW-1185">Reference proteome</keyword>
<gene>
    <name evidence="2" type="ORF">Pfra01_002798600</name>
</gene>